<keyword evidence="8" id="KW-0067">ATP-binding</keyword>
<feature type="transmembrane region" description="Helical" evidence="9">
    <location>
        <begin position="261"/>
        <end position="279"/>
    </location>
</feature>
<name>A0A3D9BZ16_9RHOB</name>
<dbReference type="InterPro" id="IPR003660">
    <property type="entry name" value="HAMP_dom"/>
</dbReference>
<evidence type="ECO:0000256" key="1">
    <source>
        <dbReference type="ARBA" id="ARBA00000085"/>
    </source>
</evidence>
<evidence type="ECO:0000256" key="6">
    <source>
        <dbReference type="ARBA" id="ARBA00022741"/>
    </source>
</evidence>
<keyword evidence="9" id="KW-0812">Transmembrane</keyword>
<evidence type="ECO:0000313" key="11">
    <source>
        <dbReference type="EMBL" id="REC58601.1"/>
    </source>
</evidence>
<evidence type="ECO:0000256" key="8">
    <source>
        <dbReference type="ARBA" id="ARBA00022840"/>
    </source>
</evidence>
<evidence type="ECO:0000256" key="3">
    <source>
        <dbReference type="ARBA" id="ARBA00012438"/>
    </source>
</evidence>
<dbReference type="CDD" id="cd18773">
    <property type="entry name" value="PDC1_HK_sensor"/>
    <property type="match status" value="1"/>
</dbReference>
<dbReference type="Gene3D" id="3.30.450.20">
    <property type="entry name" value="PAS domain"/>
    <property type="match status" value="2"/>
</dbReference>
<feature type="transmembrane region" description="Helical" evidence="9">
    <location>
        <begin position="23"/>
        <end position="44"/>
    </location>
</feature>
<keyword evidence="7" id="KW-0418">Kinase</keyword>
<dbReference type="Pfam" id="PF07568">
    <property type="entry name" value="HisKA_2"/>
    <property type="match status" value="1"/>
</dbReference>
<dbReference type="Proteomes" id="UP000257131">
    <property type="component" value="Unassembled WGS sequence"/>
</dbReference>
<dbReference type="Gene3D" id="3.30.565.10">
    <property type="entry name" value="Histidine kinase-like ATPase, C-terminal domain"/>
    <property type="match status" value="1"/>
</dbReference>
<dbReference type="EC" id="2.7.13.3" evidence="3"/>
<comment type="caution">
    <text evidence="11">The sequence shown here is derived from an EMBL/GenBank/DDBJ whole genome shotgun (WGS) entry which is preliminary data.</text>
</comment>
<dbReference type="InterPro" id="IPR011495">
    <property type="entry name" value="Sig_transdc_His_kin_sub2_dim/P"/>
</dbReference>
<evidence type="ECO:0000256" key="7">
    <source>
        <dbReference type="ARBA" id="ARBA00022777"/>
    </source>
</evidence>
<evidence type="ECO:0000256" key="9">
    <source>
        <dbReference type="SAM" id="Phobius"/>
    </source>
</evidence>
<evidence type="ECO:0000313" key="12">
    <source>
        <dbReference type="Proteomes" id="UP000257131"/>
    </source>
</evidence>
<keyword evidence="9" id="KW-0472">Membrane</keyword>
<comment type="catalytic activity">
    <reaction evidence="1">
        <text>ATP + protein L-histidine = ADP + protein N-phospho-L-histidine.</text>
        <dbReference type="EC" id="2.7.13.3"/>
    </reaction>
</comment>
<dbReference type="GO" id="GO:0007165">
    <property type="term" value="P:signal transduction"/>
    <property type="evidence" value="ECO:0007669"/>
    <property type="project" value="InterPro"/>
</dbReference>
<dbReference type="PROSITE" id="PS50885">
    <property type="entry name" value="HAMP"/>
    <property type="match status" value="1"/>
</dbReference>
<sequence>MSGRGQPAPQDDAPPRRGPRRSLLTIVAAVLTLALLPVGSLALLQTLRSIEVADENYRNDRLAEAVRIATPEREAIVSSLGLATGLAEALATRAPDDPECTALMRRTVARHPRLGFAGFVEPGGRTACNSTGAAFTVSLAETARRLSADPRPDVTFNPAGRVSDAPVIVVSHPVHAPGGDLRGFAALSFPVRLLDEARASMGIGPEADLVTFTPEGEVITASTDAETVDDALPAGMTLPGLAGGNARSFAARNGAGEARQFAVVSLAPGAAYALASWPARGPLPGQTLLLLSSLSFPLAMWLVSLAVALLSIHRLVLRPIGSLRRAMRSFADRRKIPATRDLSHAAAELRDIEGTFHRMAETIAHDEADLENKIYEREVLLREVHHRVKNNLQLMSSIMNMQARRATSPEVRAAIRNLQDRLASLATVHRTLYQSGDMAQVRADALIEEVVRELVALASSARAPVDLRFDLDPVTLEPDQAAPLALLTAEAATNALKYAAPDAVGARWLRVALKPDDAAAARFVLTVENSLAPGAETEEAQGLGSMLIRAFASQLEARVDHGATDGRYTVAVRFAAAPERRQGDG</sequence>
<keyword evidence="5" id="KW-0808">Transferase</keyword>
<dbReference type="InterPro" id="IPR036890">
    <property type="entry name" value="HATPase_C_sf"/>
</dbReference>
<organism evidence="11 12">
    <name type="scientific">Rhodosalinus sediminis</name>
    <dbReference type="NCBI Taxonomy" id="1940533"/>
    <lineage>
        <taxon>Bacteria</taxon>
        <taxon>Pseudomonadati</taxon>
        <taxon>Pseudomonadota</taxon>
        <taxon>Alphaproteobacteria</taxon>
        <taxon>Rhodobacterales</taxon>
        <taxon>Paracoccaceae</taxon>
        <taxon>Rhodosalinus</taxon>
    </lineage>
</organism>
<proteinExistence type="predicted"/>
<reference evidence="11 12" key="1">
    <citation type="journal article" date="2017" name="Int. J. Syst. Evol. Microbiol.">
        <title>Rhodosalinus sediminis gen. nov., sp. nov., isolated from marine saltern.</title>
        <authorList>
            <person name="Guo L.Y."/>
            <person name="Ling S.K."/>
            <person name="Li C.M."/>
            <person name="Chen G.J."/>
            <person name="Du Z.J."/>
        </authorList>
    </citation>
    <scope>NUCLEOTIDE SEQUENCE [LARGE SCALE GENOMIC DNA]</scope>
    <source>
        <strain evidence="11 12">WDN1C137</strain>
    </source>
</reference>
<feature type="transmembrane region" description="Helical" evidence="9">
    <location>
        <begin position="299"/>
        <end position="317"/>
    </location>
</feature>
<dbReference type="GO" id="GO:0005524">
    <property type="term" value="F:ATP binding"/>
    <property type="evidence" value="ECO:0007669"/>
    <property type="project" value="UniProtKB-KW"/>
</dbReference>
<comment type="subcellular location">
    <subcellularLocation>
        <location evidence="2">Membrane</location>
    </subcellularLocation>
</comment>
<keyword evidence="4" id="KW-0597">Phosphoprotein</keyword>
<dbReference type="PANTHER" id="PTHR41523">
    <property type="entry name" value="TWO-COMPONENT SYSTEM SENSOR PROTEIN"/>
    <property type="match status" value="1"/>
</dbReference>
<feature type="domain" description="HAMP" evidence="10">
    <location>
        <begin position="314"/>
        <end position="368"/>
    </location>
</feature>
<dbReference type="InterPro" id="IPR011102">
    <property type="entry name" value="Sig_transdc_His_kinase_HWE"/>
</dbReference>
<keyword evidence="6" id="KW-0547">Nucleotide-binding</keyword>
<gene>
    <name evidence="11" type="ORF">DRV84_03325</name>
</gene>
<dbReference type="SMART" id="SM00911">
    <property type="entry name" value="HWE_HK"/>
    <property type="match status" value="1"/>
</dbReference>
<evidence type="ECO:0000256" key="4">
    <source>
        <dbReference type="ARBA" id="ARBA00022553"/>
    </source>
</evidence>
<dbReference type="GO" id="GO:0004673">
    <property type="term" value="F:protein histidine kinase activity"/>
    <property type="evidence" value="ECO:0007669"/>
    <property type="project" value="UniProtKB-EC"/>
</dbReference>
<evidence type="ECO:0000256" key="5">
    <source>
        <dbReference type="ARBA" id="ARBA00022679"/>
    </source>
</evidence>
<dbReference type="AlphaFoldDB" id="A0A3D9BZ16"/>
<dbReference type="PANTHER" id="PTHR41523:SF8">
    <property type="entry name" value="ETHYLENE RESPONSE SENSOR PROTEIN"/>
    <property type="match status" value="1"/>
</dbReference>
<dbReference type="GO" id="GO:0016020">
    <property type="term" value="C:membrane"/>
    <property type="evidence" value="ECO:0007669"/>
    <property type="project" value="UniProtKB-SubCell"/>
</dbReference>
<keyword evidence="12" id="KW-1185">Reference proteome</keyword>
<keyword evidence="9" id="KW-1133">Transmembrane helix</keyword>
<evidence type="ECO:0000256" key="2">
    <source>
        <dbReference type="ARBA" id="ARBA00004370"/>
    </source>
</evidence>
<accession>A0A3D9BZ16</accession>
<dbReference type="RefSeq" id="WP_115978431.1">
    <property type="nucleotide sequence ID" value="NZ_QOHR01000002.1"/>
</dbReference>
<dbReference type="EMBL" id="QOHR01000002">
    <property type="protein sequence ID" value="REC58601.1"/>
    <property type="molecule type" value="Genomic_DNA"/>
</dbReference>
<evidence type="ECO:0000259" key="10">
    <source>
        <dbReference type="PROSITE" id="PS50885"/>
    </source>
</evidence>
<dbReference type="OrthoDB" id="9767435at2"/>
<protein>
    <recommendedName>
        <fullName evidence="3">histidine kinase</fullName>
        <ecNumber evidence="3">2.7.13.3</ecNumber>
    </recommendedName>
</protein>